<name>A0ABT1WJ17_9BURK</name>
<accession>A0ABT1WJ17</accession>
<sequence>MSSHPIYLGYYNSPWPAEDAGPTRLQNWAGFGWLPNTRLNLTHRRSQLSTMVVLGDPGEVFLLTHTALRAKFGMPTTARVEQIDPLTLKTIRQSPRLPGGPMWPGGLAVLATGNILVVYGRHAHLLNRQLQVIAHRELMLNEPHNSFVVLDNGWIVTKNLSQTTNACLQVLHPDNLAPVCPPIQCLEPSIARLGATGNTVYVVGMQHLYRYILNQEAQGLSLDKDWIPDYMGNSRNSFGWDMVLDGHSAWLMDNGHHRYLYTMVGAGVSPTANRLVRVSLNDPQQVWRSEVSGLIGGSVTNPPLVSPLHRVVLAYDSANKVLKAWRFHVDTQTEPSLLWSKSGFACASHMVLMDRSGVVWINDYQWFTESVVALDLQSGQELARIKTPGHMQGVVFPCPGWNRDIYWVSMDQVCRVALG</sequence>
<evidence type="ECO:0000313" key="1">
    <source>
        <dbReference type="EMBL" id="MCQ8896409.1"/>
    </source>
</evidence>
<reference evidence="1 2" key="1">
    <citation type="submission" date="2022-07" db="EMBL/GenBank/DDBJ databases">
        <authorList>
            <person name="Xamxidin M."/>
            <person name="Wu M."/>
        </authorList>
    </citation>
    <scope>NUCLEOTIDE SEQUENCE [LARGE SCALE GENOMIC DNA]</scope>
    <source>
        <strain evidence="1 2">NBRC 111650</strain>
    </source>
</reference>
<keyword evidence="2" id="KW-1185">Reference proteome</keyword>
<proteinExistence type="predicted"/>
<protein>
    <submittedName>
        <fullName evidence="1">Uncharacterized protein</fullName>
    </submittedName>
</protein>
<evidence type="ECO:0000313" key="2">
    <source>
        <dbReference type="Proteomes" id="UP001204142"/>
    </source>
</evidence>
<dbReference type="RefSeq" id="WP_256764181.1">
    <property type="nucleotide sequence ID" value="NZ_JANIGO010000002.1"/>
</dbReference>
<organism evidence="1 2">
    <name type="scientific">Limnobacter humi</name>
    <dbReference type="NCBI Taxonomy" id="1778671"/>
    <lineage>
        <taxon>Bacteria</taxon>
        <taxon>Pseudomonadati</taxon>
        <taxon>Pseudomonadota</taxon>
        <taxon>Betaproteobacteria</taxon>
        <taxon>Burkholderiales</taxon>
        <taxon>Burkholderiaceae</taxon>
        <taxon>Limnobacter</taxon>
    </lineage>
</organism>
<dbReference type="SUPFAM" id="SSF63825">
    <property type="entry name" value="YWTD domain"/>
    <property type="match status" value="1"/>
</dbReference>
<gene>
    <name evidence="1" type="ORF">NQT62_08195</name>
</gene>
<comment type="caution">
    <text evidence="1">The sequence shown here is derived from an EMBL/GenBank/DDBJ whole genome shotgun (WGS) entry which is preliminary data.</text>
</comment>
<dbReference type="Proteomes" id="UP001204142">
    <property type="component" value="Unassembled WGS sequence"/>
</dbReference>
<dbReference type="EMBL" id="JANIGO010000002">
    <property type="protein sequence ID" value="MCQ8896409.1"/>
    <property type="molecule type" value="Genomic_DNA"/>
</dbReference>